<dbReference type="HOGENOM" id="CLU_012334_0_0_1"/>
<proteinExistence type="inferred from homology"/>
<dbReference type="PANTHER" id="PTHR10972">
    <property type="entry name" value="OXYSTEROL-BINDING PROTEIN-RELATED"/>
    <property type="match status" value="1"/>
</dbReference>
<gene>
    <name evidence="4" type="ORF">M407DRAFT_188458</name>
</gene>
<dbReference type="Gene3D" id="3.30.70.3490">
    <property type="match status" value="1"/>
</dbReference>
<feature type="compositionally biased region" description="Basic and acidic residues" evidence="3">
    <location>
        <begin position="327"/>
        <end position="350"/>
    </location>
</feature>
<dbReference type="PROSITE" id="PS01013">
    <property type="entry name" value="OSBP"/>
    <property type="match status" value="1"/>
</dbReference>
<evidence type="ECO:0000256" key="1">
    <source>
        <dbReference type="ARBA" id="ARBA00008842"/>
    </source>
</evidence>
<dbReference type="OrthoDB" id="14833at2759"/>
<dbReference type="SUPFAM" id="SSF144000">
    <property type="entry name" value="Oxysterol-binding protein-like"/>
    <property type="match status" value="1"/>
</dbReference>
<dbReference type="Gene3D" id="2.40.160.120">
    <property type="match status" value="1"/>
</dbReference>
<dbReference type="PANTHER" id="PTHR10972:SF184">
    <property type="entry name" value="OXYSTEROL-BINDING PROTEIN HOMOLOG 4-RELATED"/>
    <property type="match status" value="1"/>
</dbReference>
<dbReference type="Gene3D" id="1.10.287.2720">
    <property type="match status" value="1"/>
</dbReference>
<evidence type="ECO:0000256" key="3">
    <source>
        <dbReference type="SAM" id="MobiDB-lite"/>
    </source>
</evidence>
<dbReference type="InterPro" id="IPR018494">
    <property type="entry name" value="Oxysterol-bd_CS"/>
</dbReference>
<dbReference type="EMBL" id="KN823003">
    <property type="protein sequence ID" value="KIO27767.1"/>
    <property type="molecule type" value="Genomic_DNA"/>
</dbReference>
<dbReference type="STRING" id="1051891.A0A0C3M246"/>
<name>A0A0C3M246_9AGAM</name>
<reference evidence="4 5" key="1">
    <citation type="submission" date="2014-04" db="EMBL/GenBank/DDBJ databases">
        <authorList>
            <consortium name="DOE Joint Genome Institute"/>
            <person name="Kuo A."/>
            <person name="Girlanda M."/>
            <person name="Perotto S."/>
            <person name="Kohler A."/>
            <person name="Nagy L.G."/>
            <person name="Floudas D."/>
            <person name="Copeland A."/>
            <person name="Barry K.W."/>
            <person name="Cichocki N."/>
            <person name="Veneault-Fourrey C."/>
            <person name="LaButti K."/>
            <person name="Lindquist E.A."/>
            <person name="Lipzen A."/>
            <person name="Lundell T."/>
            <person name="Morin E."/>
            <person name="Murat C."/>
            <person name="Sun H."/>
            <person name="Tunlid A."/>
            <person name="Henrissat B."/>
            <person name="Grigoriev I.V."/>
            <person name="Hibbett D.S."/>
            <person name="Martin F."/>
            <person name="Nordberg H.P."/>
            <person name="Cantor M.N."/>
            <person name="Hua S.X."/>
        </authorList>
    </citation>
    <scope>NUCLEOTIDE SEQUENCE [LARGE SCALE GENOMIC DNA]</scope>
    <source>
        <strain evidence="4 5">MUT 4182</strain>
    </source>
</reference>
<dbReference type="GO" id="GO:0005829">
    <property type="term" value="C:cytosol"/>
    <property type="evidence" value="ECO:0007669"/>
    <property type="project" value="TreeGrafter"/>
</dbReference>
<keyword evidence="5" id="KW-1185">Reference proteome</keyword>
<dbReference type="Pfam" id="PF01237">
    <property type="entry name" value="Oxysterol_BP"/>
    <property type="match status" value="1"/>
</dbReference>
<dbReference type="InterPro" id="IPR037239">
    <property type="entry name" value="OSBP_sf"/>
</dbReference>
<evidence type="ECO:0000256" key="2">
    <source>
        <dbReference type="RuleBase" id="RU003844"/>
    </source>
</evidence>
<feature type="region of interest" description="Disordered" evidence="3">
    <location>
        <begin position="327"/>
        <end position="351"/>
    </location>
</feature>
<dbReference type="GO" id="GO:0016020">
    <property type="term" value="C:membrane"/>
    <property type="evidence" value="ECO:0007669"/>
    <property type="project" value="TreeGrafter"/>
</dbReference>
<accession>A0A0C3M246</accession>
<protein>
    <recommendedName>
        <fullName evidence="6">Oxysterol-binding protein</fullName>
    </recommendedName>
</protein>
<evidence type="ECO:0000313" key="5">
    <source>
        <dbReference type="Proteomes" id="UP000054248"/>
    </source>
</evidence>
<evidence type="ECO:0000313" key="4">
    <source>
        <dbReference type="EMBL" id="KIO27767.1"/>
    </source>
</evidence>
<sequence length="394" mass="44183">MAEAEAVPQGQKQSWGQFIKQLASLSGDLYSMTAPPFILSPVSLTEYPSYWCERPELFAAIADGKTPEDRALRVLKWFISTLKGQYTSRNEKMGSEKKPLNPVLGELFFGTWPDYNSRGQTNLYVEQVSHHPPITGYYIENPTKGVALQGHCAQKTSFSAGSIIGKITLRWLDRLTFSNTRHLTVKQVGHAILGVKLPDGTVEDYLITLPSLRIDGIFYGAPYIELTNTSWIASSSGWVSNIEYKGKGWVSGKSHQFKALVTPPGSSSAAHTIEGLWHETSKDSRGVPFHDVRGPKEEVSVKDLGEQDDMETRNLWQHVAKGIRTGDFEAASREKTKIENEQRQRRKDETAAGTPWQLKYFTHIGEDPKYTKLVKLCKDIPSQEDAYIFQKPTA</sequence>
<evidence type="ECO:0008006" key="6">
    <source>
        <dbReference type="Google" id="ProtNLM"/>
    </source>
</evidence>
<comment type="similarity">
    <text evidence="1 2">Belongs to the OSBP family.</text>
</comment>
<dbReference type="GO" id="GO:0008142">
    <property type="term" value="F:oxysterol binding"/>
    <property type="evidence" value="ECO:0007669"/>
    <property type="project" value="TreeGrafter"/>
</dbReference>
<dbReference type="AlphaFoldDB" id="A0A0C3M246"/>
<dbReference type="Proteomes" id="UP000054248">
    <property type="component" value="Unassembled WGS sequence"/>
</dbReference>
<organism evidence="4 5">
    <name type="scientific">Tulasnella calospora MUT 4182</name>
    <dbReference type="NCBI Taxonomy" id="1051891"/>
    <lineage>
        <taxon>Eukaryota</taxon>
        <taxon>Fungi</taxon>
        <taxon>Dikarya</taxon>
        <taxon>Basidiomycota</taxon>
        <taxon>Agaricomycotina</taxon>
        <taxon>Agaricomycetes</taxon>
        <taxon>Cantharellales</taxon>
        <taxon>Tulasnellaceae</taxon>
        <taxon>Tulasnella</taxon>
    </lineage>
</organism>
<reference evidence="5" key="2">
    <citation type="submission" date="2015-01" db="EMBL/GenBank/DDBJ databases">
        <title>Evolutionary Origins and Diversification of the Mycorrhizal Mutualists.</title>
        <authorList>
            <consortium name="DOE Joint Genome Institute"/>
            <consortium name="Mycorrhizal Genomics Consortium"/>
            <person name="Kohler A."/>
            <person name="Kuo A."/>
            <person name="Nagy L.G."/>
            <person name="Floudas D."/>
            <person name="Copeland A."/>
            <person name="Barry K.W."/>
            <person name="Cichocki N."/>
            <person name="Veneault-Fourrey C."/>
            <person name="LaButti K."/>
            <person name="Lindquist E.A."/>
            <person name="Lipzen A."/>
            <person name="Lundell T."/>
            <person name="Morin E."/>
            <person name="Murat C."/>
            <person name="Riley R."/>
            <person name="Ohm R."/>
            <person name="Sun H."/>
            <person name="Tunlid A."/>
            <person name="Henrissat B."/>
            <person name="Grigoriev I.V."/>
            <person name="Hibbett D.S."/>
            <person name="Martin F."/>
        </authorList>
    </citation>
    <scope>NUCLEOTIDE SEQUENCE [LARGE SCALE GENOMIC DNA]</scope>
    <source>
        <strain evidence="5">MUT 4182</strain>
    </source>
</reference>
<dbReference type="Gene3D" id="6.10.250.1430">
    <property type="match status" value="1"/>
</dbReference>
<dbReference type="InterPro" id="IPR000648">
    <property type="entry name" value="Oxysterol-bd"/>
</dbReference>